<dbReference type="RefSeq" id="WP_371439230.1">
    <property type="nucleotide sequence ID" value="NZ_JBHSRS010000080.1"/>
</dbReference>
<proteinExistence type="predicted"/>
<dbReference type="Proteomes" id="UP001596270">
    <property type="component" value="Unassembled WGS sequence"/>
</dbReference>
<evidence type="ECO:0000259" key="2">
    <source>
        <dbReference type="Pfam" id="PF22022"/>
    </source>
</evidence>
<gene>
    <name evidence="3" type="ORF">ACFQND_16440</name>
</gene>
<dbReference type="InterPro" id="IPR053876">
    <property type="entry name" value="Phage_int_M"/>
</dbReference>
<feature type="domain" description="Phage integrase central" evidence="2">
    <location>
        <begin position="20"/>
        <end position="85"/>
    </location>
</feature>
<keyword evidence="4" id="KW-1185">Reference proteome</keyword>
<dbReference type="Pfam" id="PF22022">
    <property type="entry name" value="Phage_int_M"/>
    <property type="match status" value="1"/>
</dbReference>
<sequence>MDTFGLPQTRERAKLCRQQLADAWDPIEHRDTEKNERAVQWISTLRKYAIPKFGKRAISGLPKQHIVDVLEPIWTTKTETASRACRV</sequence>
<organism evidence="3 4">
    <name type="scientific">Polaromonas aquatica</name>
    <dbReference type="NCBI Taxonomy" id="332657"/>
    <lineage>
        <taxon>Bacteria</taxon>
        <taxon>Pseudomonadati</taxon>
        <taxon>Pseudomonadota</taxon>
        <taxon>Betaproteobacteria</taxon>
        <taxon>Burkholderiales</taxon>
        <taxon>Comamonadaceae</taxon>
        <taxon>Polaromonas</taxon>
    </lineage>
</organism>
<evidence type="ECO:0000313" key="4">
    <source>
        <dbReference type="Proteomes" id="UP001596270"/>
    </source>
</evidence>
<evidence type="ECO:0000256" key="1">
    <source>
        <dbReference type="ARBA" id="ARBA00023125"/>
    </source>
</evidence>
<dbReference type="EMBL" id="JBHSRS010000080">
    <property type="protein sequence ID" value="MFC6282812.1"/>
    <property type="molecule type" value="Genomic_DNA"/>
</dbReference>
<protein>
    <recommendedName>
        <fullName evidence="2">Phage integrase central domain-containing protein</fullName>
    </recommendedName>
</protein>
<name>A0ABW1U1I0_9BURK</name>
<keyword evidence="1" id="KW-0238">DNA-binding</keyword>
<dbReference type="InterPro" id="IPR010998">
    <property type="entry name" value="Integrase_recombinase_N"/>
</dbReference>
<accession>A0ABW1U1I0</accession>
<evidence type="ECO:0000313" key="3">
    <source>
        <dbReference type="EMBL" id="MFC6282812.1"/>
    </source>
</evidence>
<dbReference type="Gene3D" id="1.10.150.130">
    <property type="match status" value="1"/>
</dbReference>
<comment type="caution">
    <text evidence="3">The sequence shown here is derived from an EMBL/GenBank/DDBJ whole genome shotgun (WGS) entry which is preliminary data.</text>
</comment>
<reference evidence="4" key="1">
    <citation type="journal article" date="2019" name="Int. J. Syst. Evol. Microbiol.">
        <title>The Global Catalogue of Microorganisms (GCM) 10K type strain sequencing project: providing services to taxonomists for standard genome sequencing and annotation.</title>
        <authorList>
            <consortium name="The Broad Institute Genomics Platform"/>
            <consortium name="The Broad Institute Genome Sequencing Center for Infectious Disease"/>
            <person name="Wu L."/>
            <person name="Ma J."/>
        </authorList>
    </citation>
    <scope>NUCLEOTIDE SEQUENCE [LARGE SCALE GENOMIC DNA]</scope>
    <source>
        <strain evidence="4">CCUG 39402</strain>
    </source>
</reference>